<dbReference type="PROSITE" id="PS50977">
    <property type="entry name" value="HTH_TETR_2"/>
    <property type="match status" value="1"/>
</dbReference>
<evidence type="ECO:0000256" key="1">
    <source>
        <dbReference type="ARBA" id="ARBA00023015"/>
    </source>
</evidence>
<evidence type="ECO:0000313" key="7">
    <source>
        <dbReference type="Proteomes" id="UP000466307"/>
    </source>
</evidence>
<gene>
    <name evidence="6" type="ORF">GYA93_08295</name>
</gene>
<evidence type="ECO:0000313" key="6">
    <source>
        <dbReference type="EMBL" id="NDK89575.1"/>
    </source>
</evidence>
<feature type="DNA-binding region" description="H-T-H motif" evidence="4">
    <location>
        <begin position="30"/>
        <end position="49"/>
    </location>
</feature>
<dbReference type="GO" id="GO:0003700">
    <property type="term" value="F:DNA-binding transcription factor activity"/>
    <property type="evidence" value="ECO:0007669"/>
    <property type="project" value="TreeGrafter"/>
</dbReference>
<feature type="domain" description="HTH tetR-type" evidence="5">
    <location>
        <begin position="7"/>
        <end position="67"/>
    </location>
</feature>
<dbReference type="AlphaFoldDB" id="A0A7K3LMU3"/>
<evidence type="ECO:0000256" key="4">
    <source>
        <dbReference type="PROSITE-ProRule" id="PRU00335"/>
    </source>
</evidence>
<dbReference type="PANTHER" id="PTHR30055">
    <property type="entry name" value="HTH-TYPE TRANSCRIPTIONAL REGULATOR RUTR"/>
    <property type="match status" value="1"/>
</dbReference>
<dbReference type="InterPro" id="IPR001647">
    <property type="entry name" value="HTH_TetR"/>
</dbReference>
<keyword evidence="2 4" id="KW-0238">DNA-binding</keyword>
<dbReference type="SUPFAM" id="SSF48498">
    <property type="entry name" value="Tetracyclin repressor-like, C-terminal domain"/>
    <property type="match status" value="1"/>
</dbReference>
<dbReference type="Proteomes" id="UP000466307">
    <property type="component" value="Unassembled WGS sequence"/>
</dbReference>
<comment type="caution">
    <text evidence="6">The sequence shown here is derived from an EMBL/GenBank/DDBJ whole genome shotgun (WGS) entry which is preliminary data.</text>
</comment>
<accession>A0A7K3LMU3</accession>
<dbReference type="EMBL" id="JAADZU010000020">
    <property type="protein sequence ID" value="NDK89575.1"/>
    <property type="molecule type" value="Genomic_DNA"/>
</dbReference>
<sequence>MAPQPTKLTTAVIVNTAIDVADGDGLDAVSMRRLAEEIGVGAMSLYRHVDDKDALLQAMVTEVGRRFPYPVGDPVPAGWRERVAIAADIDWALYQRHPWVLLAYSVPRYGFGAEALDGMNWLAEGFLELGVDAVRAVDMVLTVWSYINGVALAAVSDRLMRSGPAGDDPGGLADIVSGRITTGLENLPHLAAIVGDPAAARLLDPRAALDAGVAYLCAGFEAATADGR</sequence>
<dbReference type="Gene3D" id="1.10.10.60">
    <property type="entry name" value="Homeodomain-like"/>
    <property type="match status" value="1"/>
</dbReference>
<dbReference type="SUPFAM" id="SSF46689">
    <property type="entry name" value="Homeodomain-like"/>
    <property type="match status" value="1"/>
</dbReference>
<proteinExistence type="predicted"/>
<reference evidence="6 7" key="1">
    <citation type="submission" date="2020-01" db="EMBL/GenBank/DDBJ databases">
        <title>Investigation of new actinobacteria for the biodesulphurisation of diesel fuel.</title>
        <authorList>
            <person name="Athi Narayanan S.M."/>
        </authorList>
    </citation>
    <scope>NUCLEOTIDE SEQUENCE [LARGE SCALE GENOMIC DNA]</scope>
    <source>
        <strain evidence="6 7">213E</strain>
    </source>
</reference>
<keyword evidence="3" id="KW-0804">Transcription</keyword>
<dbReference type="RefSeq" id="WP_059038399.1">
    <property type="nucleotide sequence ID" value="NZ_JAADZU010000020.1"/>
</dbReference>
<dbReference type="Gene3D" id="1.10.357.10">
    <property type="entry name" value="Tetracycline Repressor, domain 2"/>
    <property type="match status" value="1"/>
</dbReference>
<dbReference type="Pfam" id="PF00440">
    <property type="entry name" value="TetR_N"/>
    <property type="match status" value="1"/>
</dbReference>
<dbReference type="PANTHER" id="PTHR30055:SF151">
    <property type="entry name" value="TRANSCRIPTIONAL REGULATORY PROTEIN"/>
    <property type="match status" value="1"/>
</dbReference>
<name>A0A7K3LMU3_9ACTN</name>
<dbReference type="InterPro" id="IPR009057">
    <property type="entry name" value="Homeodomain-like_sf"/>
</dbReference>
<dbReference type="InterPro" id="IPR036271">
    <property type="entry name" value="Tet_transcr_reg_TetR-rel_C_sf"/>
</dbReference>
<dbReference type="InterPro" id="IPR050109">
    <property type="entry name" value="HTH-type_TetR-like_transc_reg"/>
</dbReference>
<protein>
    <submittedName>
        <fullName evidence="6">TetR/AcrR family transcriptional regulator</fullName>
    </submittedName>
</protein>
<keyword evidence="7" id="KW-1185">Reference proteome</keyword>
<dbReference type="GO" id="GO:0000976">
    <property type="term" value="F:transcription cis-regulatory region binding"/>
    <property type="evidence" value="ECO:0007669"/>
    <property type="project" value="TreeGrafter"/>
</dbReference>
<evidence type="ECO:0000256" key="3">
    <source>
        <dbReference type="ARBA" id="ARBA00023163"/>
    </source>
</evidence>
<organism evidence="6 7">
    <name type="scientific">Gordonia desulfuricans</name>
    <dbReference type="NCBI Taxonomy" id="89051"/>
    <lineage>
        <taxon>Bacteria</taxon>
        <taxon>Bacillati</taxon>
        <taxon>Actinomycetota</taxon>
        <taxon>Actinomycetes</taxon>
        <taxon>Mycobacteriales</taxon>
        <taxon>Gordoniaceae</taxon>
        <taxon>Gordonia</taxon>
    </lineage>
</organism>
<keyword evidence="1" id="KW-0805">Transcription regulation</keyword>
<evidence type="ECO:0000259" key="5">
    <source>
        <dbReference type="PROSITE" id="PS50977"/>
    </source>
</evidence>
<evidence type="ECO:0000256" key="2">
    <source>
        <dbReference type="ARBA" id="ARBA00023125"/>
    </source>
</evidence>